<evidence type="ECO:0000256" key="1">
    <source>
        <dbReference type="SAM" id="MobiDB-lite"/>
    </source>
</evidence>
<name>A0AAE0YZT6_9GAST</name>
<keyword evidence="3" id="KW-1185">Reference proteome</keyword>
<organism evidence="2 3">
    <name type="scientific">Elysia crispata</name>
    <name type="common">lettuce slug</name>
    <dbReference type="NCBI Taxonomy" id="231223"/>
    <lineage>
        <taxon>Eukaryota</taxon>
        <taxon>Metazoa</taxon>
        <taxon>Spiralia</taxon>
        <taxon>Lophotrochozoa</taxon>
        <taxon>Mollusca</taxon>
        <taxon>Gastropoda</taxon>
        <taxon>Heterobranchia</taxon>
        <taxon>Euthyneura</taxon>
        <taxon>Panpulmonata</taxon>
        <taxon>Sacoglossa</taxon>
        <taxon>Placobranchoidea</taxon>
        <taxon>Plakobranchidae</taxon>
        <taxon>Elysia</taxon>
    </lineage>
</organism>
<feature type="region of interest" description="Disordered" evidence="1">
    <location>
        <begin position="85"/>
        <end position="104"/>
    </location>
</feature>
<evidence type="ECO:0000313" key="3">
    <source>
        <dbReference type="Proteomes" id="UP001283361"/>
    </source>
</evidence>
<sequence>MPFVYEGSYSYHDKAIISALEILSQIAINVREELVQNPHQHKTRKLQSSEVPELRNQWESGPAAQWELGPAAQWDSTLKLLPNKFEPPGGVTTGPRVDLTTPGL</sequence>
<dbReference type="AlphaFoldDB" id="A0AAE0YZT6"/>
<protein>
    <submittedName>
        <fullName evidence="2">Uncharacterized protein</fullName>
    </submittedName>
</protein>
<accession>A0AAE0YZT6</accession>
<gene>
    <name evidence="2" type="ORF">RRG08_056407</name>
</gene>
<dbReference type="EMBL" id="JAWDGP010005046">
    <property type="protein sequence ID" value="KAK3760117.1"/>
    <property type="molecule type" value="Genomic_DNA"/>
</dbReference>
<proteinExistence type="predicted"/>
<dbReference type="Proteomes" id="UP001283361">
    <property type="component" value="Unassembled WGS sequence"/>
</dbReference>
<evidence type="ECO:0000313" key="2">
    <source>
        <dbReference type="EMBL" id="KAK3760117.1"/>
    </source>
</evidence>
<comment type="caution">
    <text evidence="2">The sequence shown here is derived from an EMBL/GenBank/DDBJ whole genome shotgun (WGS) entry which is preliminary data.</text>
</comment>
<reference evidence="2" key="1">
    <citation type="journal article" date="2023" name="G3 (Bethesda)">
        <title>A reference genome for the long-term kleptoplast-retaining sea slug Elysia crispata morphotype clarki.</title>
        <authorList>
            <person name="Eastman K.E."/>
            <person name="Pendleton A.L."/>
            <person name="Shaikh M.A."/>
            <person name="Suttiyut T."/>
            <person name="Ogas R."/>
            <person name="Tomko P."/>
            <person name="Gavelis G."/>
            <person name="Widhalm J.R."/>
            <person name="Wisecaver J.H."/>
        </authorList>
    </citation>
    <scope>NUCLEOTIDE SEQUENCE</scope>
    <source>
        <strain evidence="2">ECLA1</strain>
    </source>
</reference>